<evidence type="ECO:0000313" key="3">
    <source>
        <dbReference type="EMBL" id="KAG5842629.1"/>
    </source>
</evidence>
<sequence length="238" mass="26148">MLTAREDREPPSPTPVAWGWAGTQGQGRGQTPPAPRVPVPVGGSDHAQASPGVPLLLVSHGRGRTSSSHFPGKCCVTSSPLPSVTSRQLHGEQNALMETFSSTFLPLLWTVTSLLSGTYCSPYVRVPTILHGTYGHSLLLPVEDFVHSEDVEIYFSWNFRGPTQDMPTLLVAFQNQKDINMDKSRFSFQPPNASLLIHSLDQTMEGEYWLAFTFSHGSHFPTDLVTLLNGLRSKALYN</sequence>
<evidence type="ECO:0000259" key="2">
    <source>
        <dbReference type="Pfam" id="PF07686"/>
    </source>
</evidence>
<protein>
    <recommendedName>
        <fullName evidence="2">Immunoglobulin V-set domain-containing protein</fullName>
    </recommendedName>
</protein>
<dbReference type="EMBL" id="JAFIRN010000009">
    <property type="protein sequence ID" value="KAG5842629.1"/>
    <property type="molecule type" value="Genomic_DNA"/>
</dbReference>
<dbReference type="InterPro" id="IPR013783">
    <property type="entry name" value="Ig-like_fold"/>
</dbReference>
<dbReference type="InterPro" id="IPR013106">
    <property type="entry name" value="Ig_V-set"/>
</dbReference>
<reference evidence="3" key="1">
    <citation type="submission" date="2021-01" db="EMBL/GenBank/DDBJ databases">
        <title>A chromosome-scale assembly of European eel, Anguilla anguilla.</title>
        <authorList>
            <person name="Henkel C."/>
            <person name="Jong-Raadsen S.A."/>
            <person name="Dufour S."/>
            <person name="Weltzien F.-A."/>
            <person name="Palstra A.P."/>
            <person name="Pelster B."/>
            <person name="Spaink H.P."/>
            <person name="Van Den Thillart G.E."/>
            <person name="Jansen H."/>
            <person name="Zahm M."/>
            <person name="Klopp C."/>
            <person name="Cedric C."/>
            <person name="Louis A."/>
            <person name="Berthelot C."/>
            <person name="Parey E."/>
            <person name="Roest Crollius H."/>
            <person name="Montfort J."/>
            <person name="Robinson-Rechavi M."/>
            <person name="Bucao C."/>
            <person name="Bouchez O."/>
            <person name="Gislard M."/>
            <person name="Lluch J."/>
            <person name="Milhes M."/>
            <person name="Lampietro C."/>
            <person name="Lopez Roques C."/>
            <person name="Donnadieu C."/>
            <person name="Braasch I."/>
            <person name="Desvignes T."/>
            <person name="Postlethwait J."/>
            <person name="Bobe J."/>
            <person name="Guiguen Y."/>
            <person name="Dirks R."/>
        </authorList>
    </citation>
    <scope>NUCLEOTIDE SEQUENCE</scope>
    <source>
        <strain evidence="3">Tag_6206</strain>
        <tissue evidence="3">Liver</tissue>
    </source>
</reference>
<dbReference type="AlphaFoldDB" id="A0A9D3M519"/>
<dbReference type="Gene3D" id="2.60.40.10">
    <property type="entry name" value="Immunoglobulins"/>
    <property type="match status" value="1"/>
</dbReference>
<dbReference type="Proteomes" id="UP001044222">
    <property type="component" value="Chromosome 9"/>
</dbReference>
<gene>
    <name evidence="3" type="ORF">ANANG_G00179650</name>
</gene>
<accession>A0A9D3M519</accession>
<comment type="caution">
    <text evidence="3">The sequence shown here is derived from an EMBL/GenBank/DDBJ whole genome shotgun (WGS) entry which is preliminary data.</text>
</comment>
<feature type="domain" description="Immunoglobulin V-set" evidence="2">
    <location>
        <begin position="127"/>
        <end position="216"/>
    </location>
</feature>
<evidence type="ECO:0000256" key="1">
    <source>
        <dbReference type="SAM" id="MobiDB-lite"/>
    </source>
</evidence>
<dbReference type="SUPFAM" id="SSF48726">
    <property type="entry name" value="Immunoglobulin"/>
    <property type="match status" value="1"/>
</dbReference>
<feature type="compositionally biased region" description="Basic and acidic residues" evidence="1">
    <location>
        <begin position="1"/>
        <end position="10"/>
    </location>
</feature>
<dbReference type="InterPro" id="IPR036179">
    <property type="entry name" value="Ig-like_dom_sf"/>
</dbReference>
<feature type="region of interest" description="Disordered" evidence="1">
    <location>
        <begin position="1"/>
        <end position="46"/>
    </location>
</feature>
<name>A0A9D3M519_ANGAN</name>
<organism evidence="3 4">
    <name type="scientific">Anguilla anguilla</name>
    <name type="common">European freshwater eel</name>
    <name type="synonym">Muraena anguilla</name>
    <dbReference type="NCBI Taxonomy" id="7936"/>
    <lineage>
        <taxon>Eukaryota</taxon>
        <taxon>Metazoa</taxon>
        <taxon>Chordata</taxon>
        <taxon>Craniata</taxon>
        <taxon>Vertebrata</taxon>
        <taxon>Euteleostomi</taxon>
        <taxon>Actinopterygii</taxon>
        <taxon>Neopterygii</taxon>
        <taxon>Teleostei</taxon>
        <taxon>Anguilliformes</taxon>
        <taxon>Anguillidae</taxon>
        <taxon>Anguilla</taxon>
    </lineage>
</organism>
<proteinExistence type="predicted"/>
<evidence type="ECO:0000313" key="4">
    <source>
        <dbReference type="Proteomes" id="UP001044222"/>
    </source>
</evidence>
<keyword evidence="4" id="KW-1185">Reference proteome</keyword>
<dbReference type="Pfam" id="PF07686">
    <property type="entry name" value="V-set"/>
    <property type="match status" value="1"/>
</dbReference>